<dbReference type="VEuPathDB" id="FungiDB:PGTG_21288"/>
<dbReference type="OrthoDB" id="10667439at2759"/>
<dbReference type="HOGENOM" id="CLU_089726_0_0_1"/>
<evidence type="ECO:0000313" key="1">
    <source>
        <dbReference type="EMBL" id="EHS62939.1"/>
    </source>
</evidence>
<dbReference type="InParanoid" id="H6QQW7"/>
<sequence>MNFAVEGSGVIGPVTFSGVVRLLSKDRSFDYDKGICNIYLIKVADASSEVNGDRSVYREGAKFIQTIVAPCLGNLGLNLSVHGKYKIDGLIVRDDACGTTWEFNPLLAKTLKNLEYLKVSGTGRVATVNLALAAWKSVPGQDEILVNNDPLWLHYPVLWKVYW</sequence>
<proteinExistence type="predicted"/>
<protein>
    <submittedName>
        <fullName evidence="1">Uncharacterized protein</fullName>
    </submittedName>
</protein>
<dbReference type="EMBL" id="DS178276">
    <property type="protein sequence ID" value="EHS62939.1"/>
    <property type="molecule type" value="Genomic_DNA"/>
</dbReference>
<keyword evidence="2" id="KW-1185">Reference proteome</keyword>
<dbReference type="KEGG" id="pgr:PGTG_21288"/>
<dbReference type="AlphaFoldDB" id="H6QQW7"/>
<evidence type="ECO:0000313" key="2">
    <source>
        <dbReference type="Proteomes" id="UP000008783"/>
    </source>
</evidence>
<accession>H6QQW7</accession>
<dbReference type="GeneID" id="13540883"/>
<gene>
    <name evidence="1" type="ORF">PGTG_21288</name>
</gene>
<organism evidence="1 2">
    <name type="scientific">Puccinia graminis f. sp. tritici (strain CRL 75-36-700-3 / race SCCL)</name>
    <name type="common">Black stem rust fungus</name>
    <dbReference type="NCBI Taxonomy" id="418459"/>
    <lineage>
        <taxon>Eukaryota</taxon>
        <taxon>Fungi</taxon>
        <taxon>Dikarya</taxon>
        <taxon>Basidiomycota</taxon>
        <taxon>Pucciniomycotina</taxon>
        <taxon>Pucciniomycetes</taxon>
        <taxon>Pucciniales</taxon>
        <taxon>Pucciniaceae</taxon>
        <taxon>Puccinia</taxon>
    </lineage>
</organism>
<name>H6QQW7_PUCGT</name>
<dbReference type="Proteomes" id="UP000008783">
    <property type="component" value="Unassembled WGS sequence"/>
</dbReference>
<reference evidence="2" key="1">
    <citation type="journal article" date="2011" name="Proc. Natl. Acad. Sci. U.S.A.">
        <title>Obligate biotrophy features unraveled by the genomic analysis of rust fungi.</title>
        <authorList>
            <person name="Duplessis S."/>
            <person name="Cuomo C.A."/>
            <person name="Lin Y.-C."/>
            <person name="Aerts A."/>
            <person name="Tisserant E."/>
            <person name="Veneault-Fourrey C."/>
            <person name="Joly D.L."/>
            <person name="Hacquard S."/>
            <person name="Amselem J."/>
            <person name="Cantarel B.L."/>
            <person name="Chiu R."/>
            <person name="Coutinho P.M."/>
            <person name="Feau N."/>
            <person name="Field M."/>
            <person name="Frey P."/>
            <person name="Gelhaye E."/>
            <person name="Goldberg J."/>
            <person name="Grabherr M.G."/>
            <person name="Kodira C.D."/>
            <person name="Kohler A."/>
            <person name="Kuees U."/>
            <person name="Lindquist E.A."/>
            <person name="Lucas S.M."/>
            <person name="Mago R."/>
            <person name="Mauceli E."/>
            <person name="Morin E."/>
            <person name="Murat C."/>
            <person name="Pangilinan J.L."/>
            <person name="Park R."/>
            <person name="Pearson M."/>
            <person name="Quesneville H."/>
            <person name="Rouhier N."/>
            <person name="Sakthikumar S."/>
            <person name="Salamov A.A."/>
            <person name="Schmutz J."/>
            <person name="Selles B."/>
            <person name="Shapiro H."/>
            <person name="Tanguay P."/>
            <person name="Tuskan G.A."/>
            <person name="Henrissat B."/>
            <person name="Van de Peer Y."/>
            <person name="Rouze P."/>
            <person name="Ellis J.G."/>
            <person name="Dodds P.N."/>
            <person name="Schein J.E."/>
            <person name="Zhong S."/>
            <person name="Hamelin R.C."/>
            <person name="Grigoriev I.V."/>
            <person name="Szabo L.J."/>
            <person name="Martin F."/>
        </authorList>
    </citation>
    <scope>NUCLEOTIDE SEQUENCE [LARGE SCALE GENOMIC DNA]</scope>
    <source>
        <strain evidence="2">CRL 75-36-700-3 / race SCCL</strain>
    </source>
</reference>
<dbReference type="RefSeq" id="XP_003890099.1">
    <property type="nucleotide sequence ID" value="XM_003890050.1"/>
</dbReference>